<comment type="similarity">
    <text evidence="1 2">Belongs to the DXO/Dom3Z family.</text>
</comment>
<proteinExistence type="inferred from homology"/>
<dbReference type="EC" id="3.6.1.-" evidence="2"/>
<keyword evidence="2" id="KW-0539">Nucleus</keyword>
<dbReference type="Proteomes" id="UP000653454">
    <property type="component" value="Unassembled WGS sequence"/>
</dbReference>
<comment type="subcellular location">
    <subcellularLocation>
        <location evidence="2">Nucleus</location>
    </subcellularLocation>
</comment>
<dbReference type="GO" id="GO:0034353">
    <property type="term" value="F:mRNA 5'-diphosphatase activity"/>
    <property type="evidence" value="ECO:0007669"/>
    <property type="project" value="TreeGrafter"/>
</dbReference>
<feature type="domain" description="RAI1-like" evidence="3">
    <location>
        <begin position="21"/>
        <end position="381"/>
    </location>
</feature>
<dbReference type="GO" id="GO:0003723">
    <property type="term" value="F:RNA binding"/>
    <property type="evidence" value="ECO:0007669"/>
    <property type="project" value="UniProtKB-KW"/>
</dbReference>
<evidence type="ECO:0000313" key="4">
    <source>
        <dbReference type="EMBL" id="CAG9107911.1"/>
    </source>
</evidence>
<dbReference type="PANTHER" id="PTHR12395">
    <property type="entry name" value="DOM-3 RELATED"/>
    <property type="match status" value="1"/>
</dbReference>
<dbReference type="InterPro" id="IPR013961">
    <property type="entry name" value="RAI1"/>
</dbReference>
<dbReference type="GO" id="GO:0000956">
    <property type="term" value="P:nuclear-transcribed mRNA catabolic process"/>
    <property type="evidence" value="ECO:0007669"/>
    <property type="project" value="TreeGrafter"/>
</dbReference>
<dbReference type="Pfam" id="PF08652">
    <property type="entry name" value="RAI1"/>
    <property type="match status" value="1"/>
</dbReference>
<reference evidence="4" key="1">
    <citation type="submission" date="2020-11" db="EMBL/GenBank/DDBJ databases">
        <authorList>
            <person name="Whiteford S."/>
        </authorList>
    </citation>
    <scope>NUCLEOTIDE SEQUENCE</scope>
</reference>
<evidence type="ECO:0000256" key="1">
    <source>
        <dbReference type="ARBA" id="ARBA00006562"/>
    </source>
</evidence>
<evidence type="ECO:0000313" key="5">
    <source>
        <dbReference type="Proteomes" id="UP000653454"/>
    </source>
</evidence>
<sequence length="392" mass="46137">MHSDLHVSPDIYRKNFPNFGRPKIVGFMSLDSERNYHADTRQLMFARDIEDKSVIFDLNLHMDKVKRRPPNLNERITHLLQFLSDQEKRLNYSNNNIDSAKFFCYRGLLTCVACTPYENREPWRIVATLFKGNIYLCARDTQDKIDRLRNMTERDKMFTSWGYKFEQFVLSDDPDSQPNPNCGVDESEEFSLVFETNLNRHTIVYGAEMDGIRCDRGSVTAPPSTELGPDAIIEYLSNKHFIELKTNRHIEFPNQDNNFRRFKTKKWWCQSFLAGVDTIVAGFRNDEGIVEQLKLYPVKDIAKMSQRFWQPNVCMNFLETFLTYVKRCLAKEVSNKFGKKALNNLQNLPLISLHFEWSPRTPVRVTDAYCYEDDPILPQWFVDRYQKTYADS</sequence>
<organism evidence="4 5">
    <name type="scientific">Plutella xylostella</name>
    <name type="common">Diamondback moth</name>
    <name type="synonym">Plutella maculipennis</name>
    <dbReference type="NCBI Taxonomy" id="51655"/>
    <lineage>
        <taxon>Eukaryota</taxon>
        <taxon>Metazoa</taxon>
        <taxon>Ecdysozoa</taxon>
        <taxon>Arthropoda</taxon>
        <taxon>Hexapoda</taxon>
        <taxon>Insecta</taxon>
        <taxon>Pterygota</taxon>
        <taxon>Neoptera</taxon>
        <taxon>Endopterygota</taxon>
        <taxon>Lepidoptera</taxon>
        <taxon>Glossata</taxon>
        <taxon>Ditrysia</taxon>
        <taxon>Yponomeutoidea</taxon>
        <taxon>Plutellidae</taxon>
        <taxon>Plutella</taxon>
    </lineage>
</organism>
<dbReference type="GO" id="GO:0110155">
    <property type="term" value="P:NAD-cap decapping"/>
    <property type="evidence" value="ECO:0007669"/>
    <property type="project" value="TreeGrafter"/>
</dbReference>
<dbReference type="PANTHER" id="PTHR12395:SF9">
    <property type="entry name" value="DECAPPING AND EXORIBONUCLEASE PROTEIN"/>
    <property type="match status" value="1"/>
</dbReference>
<dbReference type="GO" id="GO:0005634">
    <property type="term" value="C:nucleus"/>
    <property type="evidence" value="ECO:0007669"/>
    <property type="project" value="UniProtKB-SubCell"/>
</dbReference>
<comment type="cofactor">
    <cofactor evidence="2">
        <name>a divalent metal cation</name>
        <dbReference type="ChEBI" id="CHEBI:60240"/>
    </cofactor>
</comment>
<comment type="function">
    <text evidence="2">Decapping enzyme for NAD-capped RNAs: specifically hydrolyzes the nicotinamide adenine dinucleotide (NAD) cap from a subset of RNAs by removing the entire NAD moiety from the 5'-end of an NAD-capped RNA.</text>
</comment>
<dbReference type="EMBL" id="CAJHNJ030000010">
    <property type="protein sequence ID" value="CAG9107911.1"/>
    <property type="molecule type" value="Genomic_DNA"/>
</dbReference>
<comment type="caution">
    <text evidence="4">The sequence shown here is derived from an EMBL/GenBank/DDBJ whole genome shotgun (WGS) entry which is preliminary data.</text>
</comment>
<keyword evidence="2" id="KW-0378">Hydrolase</keyword>
<gene>
    <name evidence="4" type="ORF">PLXY2_LOCUS3944</name>
</gene>
<dbReference type="InterPro" id="IPR039039">
    <property type="entry name" value="RAI1-like_fam"/>
</dbReference>
<protein>
    <recommendedName>
        <fullName evidence="2">Decapping nuclease</fullName>
        <ecNumber evidence="2">3.6.1.-</ecNumber>
    </recommendedName>
</protein>
<keyword evidence="2" id="KW-0694">RNA-binding</keyword>
<dbReference type="GO" id="GO:0004518">
    <property type="term" value="F:nuclease activity"/>
    <property type="evidence" value="ECO:0007669"/>
    <property type="project" value="UniProtKB-KW"/>
</dbReference>
<keyword evidence="5" id="KW-1185">Reference proteome</keyword>
<accession>A0A8S4E148</accession>
<dbReference type="GO" id="GO:0046872">
    <property type="term" value="F:metal ion binding"/>
    <property type="evidence" value="ECO:0007669"/>
    <property type="project" value="UniProtKB-KW"/>
</dbReference>
<keyword evidence="2" id="KW-0547">Nucleotide-binding</keyword>
<dbReference type="AlphaFoldDB" id="A0A8S4E148"/>
<evidence type="ECO:0000259" key="3">
    <source>
        <dbReference type="Pfam" id="PF08652"/>
    </source>
</evidence>
<dbReference type="GO" id="GO:0000166">
    <property type="term" value="F:nucleotide binding"/>
    <property type="evidence" value="ECO:0007669"/>
    <property type="project" value="UniProtKB-KW"/>
</dbReference>
<keyword evidence="2" id="KW-0540">Nuclease</keyword>
<keyword evidence="2" id="KW-0479">Metal-binding</keyword>
<evidence type="ECO:0000256" key="2">
    <source>
        <dbReference type="RuleBase" id="RU367113"/>
    </source>
</evidence>
<dbReference type="GO" id="GO:0005829">
    <property type="term" value="C:cytosol"/>
    <property type="evidence" value="ECO:0007669"/>
    <property type="project" value="TreeGrafter"/>
</dbReference>
<name>A0A8S4E148_PLUXY</name>